<feature type="domain" description="EamA" evidence="7">
    <location>
        <begin position="29"/>
        <end position="155"/>
    </location>
</feature>
<proteinExistence type="inferred from homology"/>
<comment type="caution">
    <text evidence="8">The sequence shown here is derived from an EMBL/GenBank/DDBJ whole genome shotgun (WGS) entry which is preliminary data.</text>
</comment>
<dbReference type="PATRIC" id="fig|344882.3.peg.1449"/>
<feature type="transmembrane region" description="Helical" evidence="6">
    <location>
        <begin position="192"/>
        <end position="213"/>
    </location>
</feature>
<dbReference type="Gene3D" id="1.10.3730.20">
    <property type="match status" value="1"/>
</dbReference>
<keyword evidence="5 6" id="KW-0472">Membrane</keyword>
<feature type="transmembrane region" description="Helical" evidence="6">
    <location>
        <begin position="163"/>
        <end position="185"/>
    </location>
</feature>
<reference evidence="8 9" key="1">
    <citation type="submission" date="2015-05" db="EMBL/GenBank/DDBJ databases">
        <title>Genome sequencing and analysis of members of genus Stenotrophomonas.</title>
        <authorList>
            <person name="Patil P.P."/>
            <person name="Midha S."/>
            <person name="Patil P.B."/>
        </authorList>
    </citation>
    <scope>NUCLEOTIDE SEQUENCE [LARGE SCALE GENOMIC DNA]</scope>
    <source>
        <strain evidence="8 9">DSM 21858</strain>
    </source>
</reference>
<evidence type="ECO:0000256" key="6">
    <source>
        <dbReference type="SAM" id="Phobius"/>
    </source>
</evidence>
<feature type="transmembrane region" description="Helical" evidence="6">
    <location>
        <begin position="225"/>
        <end position="245"/>
    </location>
</feature>
<keyword evidence="4 6" id="KW-1133">Transmembrane helix</keyword>
<feature type="transmembrane region" description="Helical" evidence="6">
    <location>
        <begin position="29"/>
        <end position="47"/>
    </location>
</feature>
<dbReference type="InterPro" id="IPR000620">
    <property type="entry name" value="EamA_dom"/>
</dbReference>
<evidence type="ECO:0000256" key="5">
    <source>
        <dbReference type="ARBA" id="ARBA00023136"/>
    </source>
</evidence>
<dbReference type="EMBL" id="LDJL01000018">
    <property type="protein sequence ID" value="KRG67907.1"/>
    <property type="molecule type" value="Genomic_DNA"/>
</dbReference>
<dbReference type="PANTHER" id="PTHR32322">
    <property type="entry name" value="INNER MEMBRANE TRANSPORTER"/>
    <property type="match status" value="1"/>
</dbReference>
<dbReference type="SUPFAM" id="SSF103481">
    <property type="entry name" value="Multidrug resistance efflux transporter EmrE"/>
    <property type="match status" value="2"/>
</dbReference>
<gene>
    <name evidence="8" type="ORF">ABB29_15330</name>
</gene>
<protein>
    <submittedName>
        <fullName evidence="8">Drug/metabolite transporter permease</fullName>
    </submittedName>
</protein>
<feature type="transmembrane region" description="Helical" evidence="6">
    <location>
        <begin position="257"/>
        <end position="276"/>
    </location>
</feature>
<feature type="transmembrane region" description="Helical" evidence="6">
    <location>
        <begin position="53"/>
        <end position="74"/>
    </location>
</feature>
<evidence type="ECO:0000256" key="3">
    <source>
        <dbReference type="ARBA" id="ARBA00022692"/>
    </source>
</evidence>
<comment type="similarity">
    <text evidence="2">Belongs to the EamA transporter family.</text>
</comment>
<name>A0A0R0CRT9_9GAMM</name>
<feature type="transmembrane region" description="Helical" evidence="6">
    <location>
        <begin position="86"/>
        <end position="105"/>
    </location>
</feature>
<dbReference type="PANTHER" id="PTHR32322:SF2">
    <property type="entry name" value="EAMA DOMAIN-CONTAINING PROTEIN"/>
    <property type="match status" value="1"/>
</dbReference>
<keyword evidence="9" id="KW-1185">Reference proteome</keyword>
<feature type="transmembrane region" description="Helical" evidence="6">
    <location>
        <begin position="282"/>
        <end position="298"/>
    </location>
</feature>
<evidence type="ECO:0000259" key="7">
    <source>
        <dbReference type="Pfam" id="PF00892"/>
    </source>
</evidence>
<organism evidence="8 9">
    <name type="scientific">Pseudoxanthomonas dokdonensis</name>
    <dbReference type="NCBI Taxonomy" id="344882"/>
    <lineage>
        <taxon>Bacteria</taxon>
        <taxon>Pseudomonadati</taxon>
        <taxon>Pseudomonadota</taxon>
        <taxon>Gammaproteobacteria</taxon>
        <taxon>Lysobacterales</taxon>
        <taxon>Lysobacteraceae</taxon>
        <taxon>Pseudoxanthomonas</taxon>
    </lineage>
</organism>
<sequence length="303" mass="31637">MENPNCAAAVALAAEPAAARRDWRTPLELLLLGAIWGSSFLFMRIAAPEFGAAALVEIRLALGALVLLPFLWLQRAHFHRRMWPKLAVIGVINSAVPFLLFAWAAQRAPAAIGAICNAMTVLFAALVAFLFFGEKIGIRKSIALLIGFAGVVVLATSKADGLSLGPAVLAGASAALLYGIGVNLVRRHLAGIPPAAAAAATLSCAALLVLPLALSHWPQHAITPLAWGSALAIGVICTGYAFLVFYQLIHRIGAPRAATVTYLVPVFGAAFAWALLGEPVTPVMLLAGAMILGSVAFSQRGPR</sequence>
<feature type="transmembrane region" description="Helical" evidence="6">
    <location>
        <begin position="111"/>
        <end position="132"/>
    </location>
</feature>
<dbReference type="AlphaFoldDB" id="A0A0R0CRT9"/>
<evidence type="ECO:0000256" key="1">
    <source>
        <dbReference type="ARBA" id="ARBA00004141"/>
    </source>
</evidence>
<dbReference type="Pfam" id="PF00892">
    <property type="entry name" value="EamA"/>
    <property type="match status" value="2"/>
</dbReference>
<dbReference type="GO" id="GO:0016020">
    <property type="term" value="C:membrane"/>
    <property type="evidence" value="ECO:0007669"/>
    <property type="project" value="UniProtKB-SubCell"/>
</dbReference>
<evidence type="ECO:0000313" key="9">
    <source>
        <dbReference type="Proteomes" id="UP000052052"/>
    </source>
</evidence>
<accession>A0A0R0CRT9</accession>
<dbReference type="OrthoDB" id="9810556at2"/>
<evidence type="ECO:0000256" key="4">
    <source>
        <dbReference type="ARBA" id="ARBA00022989"/>
    </source>
</evidence>
<feature type="transmembrane region" description="Helical" evidence="6">
    <location>
        <begin position="141"/>
        <end position="157"/>
    </location>
</feature>
<evidence type="ECO:0000256" key="2">
    <source>
        <dbReference type="ARBA" id="ARBA00007362"/>
    </source>
</evidence>
<dbReference type="InterPro" id="IPR037185">
    <property type="entry name" value="EmrE-like"/>
</dbReference>
<dbReference type="RefSeq" id="WP_057660613.1">
    <property type="nucleotide sequence ID" value="NZ_LDJL01000018.1"/>
</dbReference>
<feature type="domain" description="EamA" evidence="7">
    <location>
        <begin position="167"/>
        <end position="297"/>
    </location>
</feature>
<comment type="subcellular location">
    <subcellularLocation>
        <location evidence="1">Membrane</location>
        <topology evidence="1">Multi-pass membrane protein</topology>
    </subcellularLocation>
</comment>
<evidence type="ECO:0000313" key="8">
    <source>
        <dbReference type="EMBL" id="KRG67907.1"/>
    </source>
</evidence>
<dbReference type="Proteomes" id="UP000052052">
    <property type="component" value="Unassembled WGS sequence"/>
</dbReference>
<dbReference type="InterPro" id="IPR050638">
    <property type="entry name" value="AA-Vitamin_Transporters"/>
</dbReference>
<keyword evidence="3 6" id="KW-0812">Transmembrane</keyword>